<dbReference type="Gene3D" id="3.40.50.1820">
    <property type="entry name" value="alpha/beta hydrolase"/>
    <property type="match status" value="1"/>
</dbReference>
<evidence type="ECO:0000313" key="2">
    <source>
        <dbReference type="EMBL" id="KAJ5151724.1"/>
    </source>
</evidence>
<dbReference type="PANTHER" id="PTHR43689">
    <property type="entry name" value="HYDROLASE"/>
    <property type="match status" value="1"/>
</dbReference>
<protein>
    <recommendedName>
        <fullName evidence="1">AB hydrolase-1 domain-containing protein</fullName>
    </recommendedName>
</protein>
<accession>A0A9W9HQC6</accession>
<gene>
    <name evidence="2" type="ORF">N7492_010019</name>
</gene>
<dbReference type="InterPro" id="IPR000073">
    <property type="entry name" value="AB_hydrolase_1"/>
</dbReference>
<dbReference type="OrthoDB" id="294702at2759"/>
<reference evidence="2" key="2">
    <citation type="journal article" date="2023" name="IMA Fungus">
        <title>Comparative genomic study of the Penicillium genus elucidates a diverse pangenome and 15 lateral gene transfer events.</title>
        <authorList>
            <person name="Petersen C."/>
            <person name="Sorensen T."/>
            <person name="Nielsen M.R."/>
            <person name="Sondergaard T.E."/>
            <person name="Sorensen J.L."/>
            <person name="Fitzpatrick D.A."/>
            <person name="Frisvad J.C."/>
            <person name="Nielsen K.L."/>
        </authorList>
    </citation>
    <scope>NUCLEOTIDE SEQUENCE</scope>
    <source>
        <strain evidence="2">IBT 21917</strain>
    </source>
</reference>
<dbReference type="EMBL" id="JAPQKO010000008">
    <property type="protein sequence ID" value="KAJ5151724.1"/>
    <property type="molecule type" value="Genomic_DNA"/>
</dbReference>
<dbReference type="SUPFAM" id="SSF53474">
    <property type="entry name" value="alpha/beta-Hydrolases"/>
    <property type="match status" value="1"/>
</dbReference>
<dbReference type="AlphaFoldDB" id="A0A9W9HQC6"/>
<feature type="domain" description="AB hydrolase-1" evidence="1">
    <location>
        <begin position="39"/>
        <end position="308"/>
    </location>
</feature>
<dbReference type="Pfam" id="PF12697">
    <property type="entry name" value="Abhydrolase_6"/>
    <property type="match status" value="1"/>
</dbReference>
<sequence length="316" mass="35418">MTPSTWEKGQPSDLVALPAGHRLYVSISGPERGHGSPIVIIVPGVTCSITEWAAVRRLLEPTVRVLAYERAGLGASDESTEPPTATHMAEELDTLLQALHVAPPYIFVCHSYGGIITREFLELKHSTKSEDVVGVVFVDANQEKSIALWPDSNLDAMTKDLDNFTGIGLDQDHVLTENEWQAVLAERRSEKHQRTGQREMEHYIAGCEALGVKQQFWRCPPLLKDFPICVLSAHPDVDCRRMFELALKLGNGTVEQRWQYAEKLAISPAIHEKFQREILELSTKHRFVDVEGCGHYVHMLVPEAIVDAVKWVLQNI</sequence>
<reference evidence="2" key="1">
    <citation type="submission" date="2022-11" db="EMBL/GenBank/DDBJ databases">
        <authorList>
            <person name="Petersen C."/>
        </authorList>
    </citation>
    <scope>NUCLEOTIDE SEQUENCE</scope>
    <source>
        <strain evidence="2">IBT 21917</strain>
    </source>
</reference>
<evidence type="ECO:0000259" key="1">
    <source>
        <dbReference type="Pfam" id="PF12697"/>
    </source>
</evidence>
<keyword evidence="3" id="KW-1185">Reference proteome</keyword>
<dbReference type="InterPro" id="IPR029058">
    <property type="entry name" value="AB_hydrolase_fold"/>
</dbReference>
<dbReference type="GO" id="GO:0017000">
    <property type="term" value="P:antibiotic biosynthetic process"/>
    <property type="evidence" value="ECO:0007669"/>
    <property type="project" value="UniProtKB-ARBA"/>
</dbReference>
<dbReference type="Proteomes" id="UP001146351">
    <property type="component" value="Unassembled WGS sequence"/>
</dbReference>
<organism evidence="2 3">
    <name type="scientific">Penicillium capsulatum</name>
    <dbReference type="NCBI Taxonomy" id="69766"/>
    <lineage>
        <taxon>Eukaryota</taxon>
        <taxon>Fungi</taxon>
        <taxon>Dikarya</taxon>
        <taxon>Ascomycota</taxon>
        <taxon>Pezizomycotina</taxon>
        <taxon>Eurotiomycetes</taxon>
        <taxon>Eurotiomycetidae</taxon>
        <taxon>Eurotiales</taxon>
        <taxon>Aspergillaceae</taxon>
        <taxon>Penicillium</taxon>
    </lineage>
</organism>
<proteinExistence type="predicted"/>
<name>A0A9W9HQC6_9EURO</name>
<comment type="caution">
    <text evidence="2">The sequence shown here is derived from an EMBL/GenBank/DDBJ whole genome shotgun (WGS) entry which is preliminary data.</text>
</comment>
<dbReference type="PANTHER" id="PTHR43689:SF8">
    <property type="entry name" value="ALPHA_BETA-HYDROLASES SUPERFAMILY PROTEIN"/>
    <property type="match status" value="1"/>
</dbReference>
<dbReference type="GO" id="GO:0072330">
    <property type="term" value="P:monocarboxylic acid biosynthetic process"/>
    <property type="evidence" value="ECO:0007669"/>
    <property type="project" value="UniProtKB-ARBA"/>
</dbReference>
<evidence type="ECO:0000313" key="3">
    <source>
        <dbReference type="Proteomes" id="UP001146351"/>
    </source>
</evidence>